<proteinExistence type="predicted"/>
<dbReference type="InterPro" id="IPR000160">
    <property type="entry name" value="GGDEF_dom"/>
</dbReference>
<dbReference type="SUPFAM" id="SSF55073">
    <property type="entry name" value="Nucleotide cyclase"/>
    <property type="match status" value="1"/>
</dbReference>
<sequence>MGVATNENHRYESKESLLNAADTLLYQAKAQGRDQICYL</sequence>
<dbReference type="AlphaFoldDB" id="S5AIB4"/>
<dbReference type="HOGENOM" id="CLU_3303682_0_0_6"/>
<protein>
    <submittedName>
        <fullName evidence="2">Sensory box/GGDEF family protein</fullName>
    </submittedName>
</protein>
<evidence type="ECO:0000313" key="3">
    <source>
        <dbReference type="Proteomes" id="UP000014909"/>
    </source>
</evidence>
<feature type="domain" description="GGDEF" evidence="1">
    <location>
        <begin position="1"/>
        <end position="39"/>
    </location>
</feature>
<reference evidence="2 3" key="1">
    <citation type="journal article" date="2013" name="Genome Biol. Evol.">
        <title>Genomic Diversity of "Deep Ecotype" Alteromonas macleodii Isolates: Evidence for Pan-Mediterranean Clonal Frames.</title>
        <authorList>
            <person name="Lopez-Perez M."/>
            <person name="Gonzaga A."/>
            <person name="Rodriguez-Valera F."/>
        </authorList>
    </citation>
    <scope>NUCLEOTIDE SEQUENCE [LARGE SCALE GENOMIC DNA]</scope>
    <source>
        <strain evidence="3">'English Channel 615'</strain>
    </source>
</reference>
<dbReference type="InterPro" id="IPR029787">
    <property type="entry name" value="Nucleotide_cyclase"/>
</dbReference>
<organism evidence="2 3">
    <name type="scientific">Alteromonas mediterranea 615</name>
    <dbReference type="NCBI Taxonomy" id="1300253"/>
    <lineage>
        <taxon>Bacteria</taxon>
        <taxon>Pseudomonadati</taxon>
        <taxon>Pseudomonadota</taxon>
        <taxon>Gammaproteobacteria</taxon>
        <taxon>Alteromonadales</taxon>
        <taxon>Alteromonadaceae</taxon>
        <taxon>Alteromonas/Salinimonas group</taxon>
        <taxon>Alteromonas</taxon>
    </lineage>
</organism>
<dbReference type="EMBL" id="CP004846">
    <property type="protein sequence ID" value="AGP78556.1"/>
    <property type="molecule type" value="Genomic_DNA"/>
</dbReference>
<dbReference type="InterPro" id="IPR043128">
    <property type="entry name" value="Rev_trsase/Diguanyl_cyclase"/>
</dbReference>
<evidence type="ECO:0000313" key="2">
    <source>
        <dbReference type="EMBL" id="AGP78556.1"/>
    </source>
</evidence>
<accession>S5AIB4</accession>
<name>S5AIB4_9ALTE</name>
<evidence type="ECO:0000259" key="1">
    <source>
        <dbReference type="PROSITE" id="PS50887"/>
    </source>
</evidence>
<dbReference type="PROSITE" id="PS50887">
    <property type="entry name" value="GGDEF"/>
    <property type="match status" value="1"/>
</dbReference>
<gene>
    <name evidence="2" type="ORF">I633_13610</name>
</gene>
<dbReference type="Proteomes" id="UP000014909">
    <property type="component" value="Chromosome"/>
</dbReference>
<dbReference type="PATRIC" id="fig|1300253.3.peg.2843"/>
<dbReference type="KEGG" id="amh:I633_13610"/>
<dbReference type="Gene3D" id="3.30.70.270">
    <property type="match status" value="1"/>
</dbReference>
<dbReference type="BioCyc" id="AMAC1300253:G12YX-2175-MONOMER"/>